<evidence type="ECO:0000313" key="3">
    <source>
        <dbReference type="Proteomes" id="UP000324639"/>
    </source>
</evidence>
<feature type="compositionally biased region" description="Polar residues" evidence="1">
    <location>
        <begin position="251"/>
        <end position="265"/>
    </location>
</feature>
<protein>
    <submittedName>
        <fullName evidence="2">Bgt-50883</fullName>
    </submittedName>
</protein>
<accession>A0A9X9MKE8</accession>
<feature type="compositionally biased region" description="Basic and acidic residues" evidence="1">
    <location>
        <begin position="230"/>
        <end position="250"/>
    </location>
</feature>
<feature type="region of interest" description="Disordered" evidence="1">
    <location>
        <begin position="382"/>
        <end position="440"/>
    </location>
</feature>
<name>A0A9X9MKE8_BLUGR</name>
<proteinExistence type="predicted"/>
<feature type="region of interest" description="Disordered" evidence="1">
    <location>
        <begin position="230"/>
        <end position="266"/>
    </location>
</feature>
<evidence type="ECO:0000256" key="1">
    <source>
        <dbReference type="SAM" id="MobiDB-lite"/>
    </source>
</evidence>
<organism evidence="2 3">
    <name type="scientific">Blumeria graminis f. sp. tritici</name>
    <dbReference type="NCBI Taxonomy" id="62690"/>
    <lineage>
        <taxon>Eukaryota</taxon>
        <taxon>Fungi</taxon>
        <taxon>Dikarya</taxon>
        <taxon>Ascomycota</taxon>
        <taxon>Pezizomycotina</taxon>
        <taxon>Leotiomycetes</taxon>
        <taxon>Erysiphales</taxon>
        <taxon>Erysiphaceae</taxon>
        <taxon>Blumeria</taxon>
    </lineage>
</organism>
<dbReference type="AlphaFoldDB" id="A0A9X9MKE8"/>
<evidence type="ECO:0000313" key="2">
    <source>
        <dbReference type="EMBL" id="VDB90799.1"/>
    </source>
</evidence>
<dbReference type="EMBL" id="LR026991">
    <property type="protein sequence ID" value="VDB90799.1"/>
    <property type="molecule type" value="Genomic_DNA"/>
</dbReference>
<sequence length="464" mass="53489">MALSAGSSPRPYPVELINTPDGPYIVGTGAPLKFFTNVSFDEPAIISTQLGTLKKKAWPTSLLDLPRPFDHIDVRTKAKKAAIFFIEEFKVDNVRHMMAPTSLQDLFQGFDAVGLYMYGIEFCYFFMCYIGKFAQEYRSRMNQMIDSYTKNLVEKNKIDLIQLPRADNGKEERILHRDRYRYKVTEEMDTKEKDFFWERVHHYRKILLDDERLNPLKRLLDPSLSSKWPFPHDNRTRSKRYEPEARRNSEQNRSINESNSPSDLFTNPMCRLELENPSPNKYTRGSSFMIFNKCKNCKRNQDGNETLIIITESDEPAVNNEWSGIPKPKLSTPLASERIFSSTASSKRDPKSTYIPHVRSSDLVGGKSKIPRLKRLKFQAAISCSTRPRKKPAKGNESNERKENFTAATVQSKNIRKPNLPVPSQKVSPSKPDRFKKTHAPCAVVEPIKKTGQVNRVWQKKAWV</sequence>
<reference evidence="2 3" key="1">
    <citation type="submission" date="2018-08" db="EMBL/GenBank/DDBJ databases">
        <authorList>
            <person name="Muller C M."/>
        </authorList>
    </citation>
    <scope>NUCLEOTIDE SEQUENCE [LARGE SCALE GENOMIC DNA]</scope>
</reference>
<keyword evidence="3" id="KW-1185">Reference proteome</keyword>
<gene>
    <name evidence="2" type="ORF">BGT96224V316_LOCUS5852</name>
</gene>
<dbReference type="Proteomes" id="UP000324639">
    <property type="component" value="Chromosome Bgt_-08"/>
</dbReference>
<feature type="region of interest" description="Disordered" evidence="1">
    <location>
        <begin position="341"/>
        <end position="366"/>
    </location>
</feature>